<feature type="compositionally biased region" description="Pro residues" evidence="2">
    <location>
        <begin position="242"/>
        <end position="255"/>
    </location>
</feature>
<reference evidence="5 6" key="1">
    <citation type="submission" date="2014-06" db="EMBL/GenBank/DDBJ databases">
        <title>Evolutionary Origins and Diversification of the Mycorrhizal Mutualists.</title>
        <authorList>
            <consortium name="DOE Joint Genome Institute"/>
            <consortium name="Mycorrhizal Genomics Consortium"/>
            <person name="Kohler A."/>
            <person name="Kuo A."/>
            <person name="Nagy L.G."/>
            <person name="Floudas D."/>
            <person name="Copeland A."/>
            <person name="Barry K.W."/>
            <person name="Cichocki N."/>
            <person name="Veneault-Fourrey C."/>
            <person name="LaButti K."/>
            <person name="Lindquist E.A."/>
            <person name="Lipzen A."/>
            <person name="Lundell T."/>
            <person name="Morin E."/>
            <person name="Murat C."/>
            <person name="Riley R."/>
            <person name="Ohm R."/>
            <person name="Sun H."/>
            <person name="Tunlid A."/>
            <person name="Henrissat B."/>
            <person name="Grigoriev I.V."/>
            <person name="Hibbett D.S."/>
            <person name="Martin F."/>
        </authorList>
    </citation>
    <scope>NUCLEOTIDE SEQUENCE [LARGE SCALE GENOMIC DNA]</scope>
    <source>
        <strain evidence="5 6">FD-325 SS-3</strain>
    </source>
</reference>
<dbReference type="EMBL" id="KN832572">
    <property type="protein sequence ID" value="KII84176.1"/>
    <property type="molecule type" value="Genomic_DNA"/>
</dbReference>
<dbReference type="OrthoDB" id="687730at2759"/>
<dbReference type="HOGENOM" id="CLU_007871_1_0_1"/>
<feature type="coiled-coil region" evidence="1">
    <location>
        <begin position="514"/>
        <end position="541"/>
    </location>
</feature>
<dbReference type="InterPro" id="IPR051176">
    <property type="entry name" value="Cent_Immune-Sig_Mod"/>
</dbReference>
<keyword evidence="1" id="KW-0175">Coiled coil</keyword>
<feature type="transmembrane region" description="Helical" evidence="3">
    <location>
        <begin position="663"/>
        <end position="684"/>
    </location>
</feature>
<dbReference type="InterPro" id="IPR000253">
    <property type="entry name" value="FHA_dom"/>
</dbReference>
<protein>
    <recommendedName>
        <fullName evidence="4">FHA domain-containing protein</fullName>
    </recommendedName>
</protein>
<sequence>MPAPNPFANSSPGPSQQAPCPALYLYPLNSSFVPKHIALPPGQHVKIGRQTNAKSSPGERNGYFDSKVLSRQHAEVWEEGGKIYIKDVKSSNGTFINSERLSAEGVESEPYEIKTDDIIEFGIDIVGEDNQTVMHRKVAARAVCVFTDSEAAAAARGEQSHQPQQSNGYNFSPSQRRPPTQPQGLGGMGGMRPPGKSGLTFDHILSRLQGELQKSRETGSELASTTGVMGEIHETLGGALPPNLPPYPQNLPPVQPLHQRRQSASPDQEPEQPALSTMQTQLEETRNALAEHIDKMRGLESMIAEHDAIKHEVETLREVVEAGQHEIDERKRQQELQEAEAERYRDDDDDASSIHTVVPHELERVEEEDEDQAERHEEDDDRRRTREDLGRPRTPEPSGMGMRDDDYGLRHRSAPHRPQSPVLSAAVDDLTQRLTTLATQLESALELSNSLQTQHTAAQTTISALETKIEALEALVSKQIQSPAAAEPEPERESLTEMLTEWKKSVDGQWGTVREEWSTERERLARAREEWESKVKSVEASFAARVNALQQQHDRRVNGLITPPSPRSLSADSNRPRHRRKRSPRGRSASGSRSRSPSPATAVQDGVAEQFASPASSAPSVKEEVSDAQDLDTKDGVLSLATAPGLPNGHSVQPGKGLVDPQVSYMSTAAGILVLGVAAAAVIWRVKPE</sequence>
<gene>
    <name evidence="5" type="ORF">PLICRDRAFT_46546</name>
</gene>
<dbReference type="PROSITE" id="PS50006">
    <property type="entry name" value="FHA_DOMAIN"/>
    <property type="match status" value="1"/>
</dbReference>
<feature type="region of interest" description="Disordered" evidence="2">
    <location>
        <begin position="324"/>
        <end position="423"/>
    </location>
</feature>
<feature type="compositionally biased region" description="Basic and acidic residues" evidence="2">
    <location>
        <begin position="621"/>
        <end position="630"/>
    </location>
</feature>
<dbReference type="Pfam" id="PF00498">
    <property type="entry name" value="FHA"/>
    <property type="match status" value="1"/>
</dbReference>
<evidence type="ECO:0000259" key="4">
    <source>
        <dbReference type="PROSITE" id="PS50006"/>
    </source>
</evidence>
<feature type="region of interest" description="Disordered" evidence="2">
    <location>
        <begin position="154"/>
        <end position="200"/>
    </location>
</feature>
<keyword evidence="3" id="KW-0472">Membrane</keyword>
<feature type="domain" description="FHA" evidence="4">
    <location>
        <begin position="45"/>
        <end position="101"/>
    </location>
</feature>
<feature type="compositionally biased region" description="Basic and acidic residues" evidence="2">
    <location>
        <begin position="373"/>
        <end position="394"/>
    </location>
</feature>
<keyword evidence="3" id="KW-0812">Transmembrane</keyword>
<feature type="region of interest" description="Disordered" evidence="2">
    <location>
        <begin position="234"/>
        <end position="279"/>
    </location>
</feature>
<proteinExistence type="predicted"/>
<dbReference type="AlphaFoldDB" id="A0A0C9SKR1"/>
<name>A0A0C9SKR1_PLICR</name>
<dbReference type="SMART" id="SM00240">
    <property type="entry name" value="FHA"/>
    <property type="match status" value="1"/>
</dbReference>
<organism evidence="5 6">
    <name type="scientific">Plicaturopsis crispa FD-325 SS-3</name>
    <dbReference type="NCBI Taxonomy" id="944288"/>
    <lineage>
        <taxon>Eukaryota</taxon>
        <taxon>Fungi</taxon>
        <taxon>Dikarya</taxon>
        <taxon>Basidiomycota</taxon>
        <taxon>Agaricomycotina</taxon>
        <taxon>Agaricomycetes</taxon>
        <taxon>Agaricomycetidae</taxon>
        <taxon>Amylocorticiales</taxon>
        <taxon>Amylocorticiaceae</taxon>
        <taxon>Plicatura</taxon>
        <taxon>Plicaturopsis crispa</taxon>
    </lineage>
</organism>
<evidence type="ECO:0000256" key="2">
    <source>
        <dbReference type="SAM" id="MobiDB-lite"/>
    </source>
</evidence>
<dbReference type="InterPro" id="IPR008984">
    <property type="entry name" value="SMAD_FHA_dom_sf"/>
</dbReference>
<feature type="compositionally biased region" description="Low complexity" evidence="2">
    <location>
        <begin position="586"/>
        <end position="599"/>
    </location>
</feature>
<dbReference type="PANTHER" id="PTHR15715">
    <property type="entry name" value="CENTROSOMAL PROTEIN OF 170 KDA"/>
    <property type="match status" value="1"/>
</dbReference>
<evidence type="ECO:0000256" key="3">
    <source>
        <dbReference type="SAM" id="Phobius"/>
    </source>
</evidence>
<feature type="compositionally biased region" description="Polar residues" evidence="2">
    <location>
        <begin position="160"/>
        <end position="171"/>
    </location>
</feature>
<dbReference type="SUPFAM" id="SSF49879">
    <property type="entry name" value="SMAD/FHA domain"/>
    <property type="match status" value="1"/>
</dbReference>
<dbReference type="GO" id="GO:0005737">
    <property type="term" value="C:cytoplasm"/>
    <property type="evidence" value="ECO:0007669"/>
    <property type="project" value="TreeGrafter"/>
</dbReference>
<feature type="compositionally biased region" description="Basic residues" evidence="2">
    <location>
        <begin position="576"/>
        <end position="585"/>
    </location>
</feature>
<dbReference type="Gene3D" id="2.60.200.20">
    <property type="match status" value="1"/>
</dbReference>
<feature type="coiled-coil region" evidence="1">
    <location>
        <begin position="427"/>
        <end position="482"/>
    </location>
</feature>
<evidence type="ECO:0000313" key="6">
    <source>
        <dbReference type="Proteomes" id="UP000053263"/>
    </source>
</evidence>
<evidence type="ECO:0000313" key="5">
    <source>
        <dbReference type="EMBL" id="KII84176.1"/>
    </source>
</evidence>
<keyword evidence="3" id="KW-1133">Transmembrane helix</keyword>
<dbReference type="Proteomes" id="UP000053263">
    <property type="component" value="Unassembled WGS sequence"/>
</dbReference>
<dbReference type="PANTHER" id="PTHR15715:SF37">
    <property type="entry name" value="LD47843P"/>
    <property type="match status" value="1"/>
</dbReference>
<evidence type="ECO:0000256" key="1">
    <source>
        <dbReference type="SAM" id="Coils"/>
    </source>
</evidence>
<feature type="compositionally biased region" description="Basic and acidic residues" evidence="2">
    <location>
        <begin position="324"/>
        <end position="346"/>
    </location>
</feature>
<keyword evidence="6" id="KW-1185">Reference proteome</keyword>
<feature type="region of interest" description="Disordered" evidence="2">
    <location>
        <begin position="550"/>
        <end position="630"/>
    </location>
</feature>
<accession>A0A0C9SKR1</accession>